<evidence type="ECO:0000313" key="2">
    <source>
        <dbReference type="EMBL" id="AQV94405.1"/>
    </source>
</evidence>
<feature type="region of interest" description="Disordered" evidence="1">
    <location>
        <begin position="91"/>
        <end position="117"/>
    </location>
</feature>
<dbReference type="KEGG" id="cuh:BJN34_10950"/>
<evidence type="ECO:0000256" key="1">
    <source>
        <dbReference type="SAM" id="MobiDB-lite"/>
    </source>
</evidence>
<accession>A0A1U9UQH7</accession>
<proteinExistence type="predicted"/>
<sequence>MTATGQVTVTKLQEVMDMSATRIEMCDQDGDGVLTIRDDGAAFSGVALELSNLFGEDVVADLDKHQLLKWCEMVAAHLRNQGVMPSECAPEGYVNKTSQSRTKEQPGVEELLQSAAS</sequence>
<organism evidence="2 3">
    <name type="scientific">Cupriavidus necator</name>
    <name type="common">Alcaligenes eutrophus</name>
    <name type="synonym">Ralstonia eutropha</name>
    <dbReference type="NCBI Taxonomy" id="106590"/>
    <lineage>
        <taxon>Bacteria</taxon>
        <taxon>Pseudomonadati</taxon>
        <taxon>Pseudomonadota</taxon>
        <taxon>Betaproteobacteria</taxon>
        <taxon>Burkholderiales</taxon>
        <taxon>Burkholderiaceae</taxon>
        <taxon>Cupriavidus</taxon>
    </lineage>
</organism>
<name>A0A1U9UQH7_CUPNE</name>
<reference evidence="3" key="1">
    <citation type="submission" date="2017-02" db="EMBL/GenBank/DDBJ databases">
        <title>Complete genome sequence of Cupriavidus necator strain NH9, a 3-chlorobenzoate degrader.</title>
        <authorList>
            <person name="Moriuchi R."/>
            <person name="Dohra H."/>
            <person name="Ogawa N."/>
        </authorList>
    </citation>
    <scope>NUCLEOTIDE SEQUENCE [LARGE SCALE GENOMIC DNA]</scope>
    <source>
        <strain evidence="3">NH9</strain>
    </source>
</reference>
<dbReference type="AlphaFoldDB" id="A0A1U9UQH7"/>
<gene>
    <name evidence="2" type="ORF">BJN34_10950</name>
</gene>
<dbReference type="EMBL" id="CP017757">
    <property type="protein sequence ID" value="AQV94405.1"/>
    <property type="molecule type" value="Genomic_DNA"/>
</dbReference>
<dbReference type="Proteomes" id="UP000189627">
    <property type="component" value="Chromosome 1"/>
</dbReference>
<evidence type="ECO:0000313" key="3">
    <source>
        <dbReference type="Proteomes" id="UP000189627"/>
    </source>
</evidence>
<protein>
    <submittedName>
        <fullName evidence="2">Uncharacterized protein</fullName>
    </submittedName>
</protein>